<reference evidence="1 2" key="1">
    <citation type="submission" date="2008-07" db="EMBL/GenBank/DDBJ databases">
        <authorList>
            <person name="Gonzalez J."/>
            <person name="Sokolova T."/>
            <person name="Ferriera S."/>
            <person name="Johnson J."/>
            <person name="Kravitz S."/>
            <person name="Beeson K."/>
            <person name="Sutton G."/>
            <person name="Rogers Y.-H."/>
            <person name="Friedman R."/>
            <person name="Frazier M."/>
            <person name="Venter J.C."/>
        </authorList>
    </citation>
    <scope>NUCLEOTIDE SEQUENCE [LARGE SCALE GENOMIC DNA]</scope>
    <source>
        <strain evidence="1 2">DSM 12653</strain>
    </source>
</reference>
<reference evidence="1 2" key="2">
    <citation type="journal article" date="2015" name="BMC Genomics">
        <title>Analysis of three genomes within the thermophilic bacterial species Caldanaerobacter subterraneus with a focus on carbon monoxide dehydrogenase evolution and hydrolase diversity.</title>
        <authorList>
            <person name="Sant'Anna F.H."/>
            <person name="Lebedinsky A.V."/>
            <person name="Sokolova T.G."/>
            <person name="Robb F.T."/>
            <person name="Gonzalez J.M."/>
        </authorList>
    </citation>
    <scope>NUCLEOTIDE SEQUENCE [LARGE SCALE GENOMIC DNA]</scope>
    <source>
        <strain evidence="1 2">DSM 12653</strain>
    </source>
</reference>
<accession>A0A0F5PMS0</accession>
<dbReference type="EMBL" id="ABXP02000061">
    <property type="protein sequence ID" value="KKC29928.1"/>
    <property type="molecule type" value="Genomic_DNA"/>
</dbReference>
<protein>
    <submittedName>
        <fullName evidence="1">Uncharacterized protein</fullName>
    </submittedName>
</protein>
<comment type="caution">
    <text evidence="1">The sequence shown here is derived from an EMBL/GenBank/DDBJ whole genome shotgun (WGS) entry which is preliminary data.</text>
</comment>
<proteinExistence type="predicted"/>
<evidence type="ECO:0000313" key="1">
    <source>
        <dbReference type="EMBL" id="KKC29928.1"/>
    </source>
</evidence>
<evidence type="ECO:0000313" key="2">
    <source>
        <dbReference type="Proteomes" id="UP000010146"/>
    </source>
</evidence>
<organism evidence="1 2">
    <name type="scientific">Caldanaerobacter subterraneus subsp. pacificus DSM 12653</name>
    <dbReference type="NCBI Taxonomy" id="391606"/>
    <lineage>
        <taxon>Bacteria</taxon>
        <taxon>Bacillati</taxon>
        <taxon>Bacillota</taxon>
        <taxon>Clostridia</taxon>
        <taxon>Thermoanaerobacterales</taxon>
        <taxon>Thermoanaerobacteraceae</taxon>
        <taxon>Caldanaerobacter</taxon>
    </lineage>
</organism>
<gene>
    <name evidence="1" type="ORF">CDSM653_01036</name>
</gene>
<dbReference type="Proteomes" id="UP000010146">
    <property type="component" value="Unassembled WGS sequence"/>
</dbReference>
<dbReference type="AlphaFoldDB" id="A0A0F5PMS0"/>
<name>A0A0F5PMS0_9THEO</name>
<sequence length="46" mass="5577">MRWNMLKRIYQSDDGRLYLLSKGEGKIIEIVYKNGDKIKLKRFSRD</sequence>
<reference evidence="2" key="3">
    <citation type="submission" date="2015-02" db="EMBL/GenBank/DDBJ databases">
        <title>Genome analysis of three genomes within the thermophilic hydrogenogenic bacterial species Caldanaerobacter subterraneus.</title>
        <authorList>
            <person name="Sant'Anna F.H."/>
            <person name="Lebedinsky A."/>
            <person name="Sokolova T."/>
            <person name="Robb F.T."/>
            <person name="Gonzalez J.M."/>
        </authorList>
    </citation>
    <scope>NUCLEOTIDE SEQUENCE [LARGE SCALE GENOMIC DNA]</scope>
    <source>
        <strain evidence="2">DSM 12653</strain>
    </source>
</reference>